<evidence type="ECO:0000313" key="9">
    <source>
        <dbReference type="EMBL" id="CAL4893186.1"/>
    </source>
</evidence>
<evidence type="ECO:0000256" key="3">
    <source>
        <dbReference type="ARBA" id="ARBA00023054"/>
    </source>
</evidence>
<organism evidence="9 10">
    <name type="scientific">Urochloa decumbens</name>
    <dbReference type="NCBI Taxonomy" id="240449"/>
    <lineage>
        <taxon>Eukaryota</taxon>
        <taxon>Viridiplantae</taxon>
        <taxon>Streptophyta</taxon>
        <taxon>Embryophyta</taxon>
        <taxon>Tracheophyta</taxon>
        <taxon>Spermatophyta</taxon>
        <taxon>Magnoliopsida</taxon>
        <taxon>Liliopsida</taxon>
        <taxon>Poales</taxon>
        <taxon>Poaceae</taxon>
        <taxon>PACMAD clade</taxon>
        <taxon>Panicoideae</taxon>
        <taxon>Panicodae</taxon>
        <taxon>Paniceae</taxon>
        <taxon>Melinidinae</taxon>
        <taxon>Urochloa</taxon>
    </lineage>
</organism>
<keyword evidence="2" id="KW-0805">Transcription regulation</keyword>
<gene>
    <name evidence="9" type="ORF">URODEC1_LOCUS4633</name>
</gene>
<feature type="domain" description="RWP-RK" evidence="8">
    <location>
        <begin position="1"/>
        <end position="89"/>
    </location>
</feature>
<dbReference type="PANTHER" id="PTHR46373">
    <property type="entry name" value="PROTEIN RKD4"/>
    <property type="match status" value="1"/>
</dbReference>
<keyword evidence="3 7" id="KW-0175">Coiled coil</keyword>
<dbReference type="PANTHER" id="PTHR46373:SF5">
    <property type="entry name" value="RWP-RK DOMAIN PROTEIN"/>
    <property type="match status" value="1"/>
</dbReference>
<dbReference type="Proteomes" id="UP001497457">
    <property type="component" value="Chromosome 10rd"/>
</dbReference>
<reference evidence="10" key="1">
    <citation type="submission" date="2024-06" db="EMBL/GenBank/DDBJ databases">
        <authorList>
            <person name="Ryan C."/>
        </authorList>
    </citation>
    <scope>NUCLEOTIDE SEQUENCE [LARGE SCALE GENOMIC DNA]</scope>
</reference>
<dbReference type="PROSITE" id="PS51519">
    <property type="entry name" value="RWP_RK"/>
    <property type="match status" value="1"/>
</dbReference>
<reference evidence="9 10" key="2">
    <citation type="submission" date="2024-10" db="EMBL/GenBank/DDBJ databases">
        <authorList>
            <person name="Ryan C."/>
        </authorList>
    </citation>
    <scope>NUCLEOTIDE SEQUENCE [LARGE SCALE GENOMIC DNA]</scope>
</reference>
<protein>
    <recommendedName>
        <fullName evidence="8">RWP-RK domain-containing protein</fullName>
    </recommendedName>
</protein>
<evidence type="ECO:0000259" key="8">
    <source>
        <dbReference type="PROSITE" id="PS51519"/>
    </source>
</evidence>
<evidence type="ECO:0000256" key="1">
    <source>
        <dbReference type="ARBA" id="ARBA00004049"/>
    </source>
</evidence>
<accession>A0ABC8VLZ5</accession>
<evidence type="ECO:0000256" key="5">
    <source>
        <dbReference type="ARBA" id="ARBA00023163"/>
    </source>
</evidence>
<dbReference type="AlphaFoldDB" id="A0ABC8VLZ5"/>
<dbReference type="InterPro" id="IPR044607">
    <property type="entry name" value="RKD-like"/>
</dbReference>
<dbReference type="InterPro" id="IPR003035">
    <property type="entry name" value="RWP-RK_dom"/>
</dbReference>
<keyword evidence="5" id="KW-0804">Transcription</keyword>
<keyword evidence="6" id="KW-0539">Nucleus</keyword>
<evidence type="ECO:0000256" key="6">
    <source>
        <dbReference type="ARBA" id="ARBA00023242"/>
    </source>
</evidence>
<comment type="function">
    <text evidence="1">Putative transcription factor.</text>
</comment>
<feature type="coiled-coil region" evidence="7">
    <location>
        <begin position="66"/>
        <end position="93"/>
    </location>
</feature>
<dbReference type="GO" id="GO:0003677">
    <property type="term" value="F:DNA binding"/>
    <property type="evidence" value="ECO:0007669"/>
    <property type="project" value="UniProtKB-KW"/>
</dbReference>
<dbReference type="EMBL" id="OZ075120">
    <property type="protein sequence ID" value="CAL4893186.1"/>
    <property type="molecule type" value="Genomic_DNA"/>
</dbReference>
<evidence type="ECO:0000256" key="7">
    <source>
        <dbReference type="SAM" id="Coils"/>
    </source>
</evidence>
<keyword evidence="4" id="KW-0238">DNA-binding</keyword>
<name>A0ABC8VLZ5_9POAL</name>
<proteinExistence type="predicted"/>
<dbReference type="Pfam" id="PF02042">
    <property type="entry name" value="RWP-RK"/>
    <property type="match status" value="1"/>
</dbReference>
<evidence type="ECO:0000256" key="2">
    <source>
        <dbReference type="ARBA" id="ARBA00023015"/>
    </source>
</evidence>
<evidence type="ECO:0000313" key="10">
    <source>
        <dbReference type="Proteomes" id="UP001497457"/>
    </source>
</evidence>
<evidence type="ECO:0000256" key="4">
    <source>
        <dbReference type="ARBA" id="ARBA00023125"/>
    </source>
</evidence>
<keyword evidence="10" id="KW-1185">Reference proteome</keyword>
<sequence>MPSSAAQRQHPRAAESISRKKKCSSDLVWFIHLPMRQAAVALGTSSATIKRICRRNGVQRWPARKIGALDRRIAKLEKNMSMKRRRAQRIKTMDEWKKLTRQRMDIYCDFMSSL</sequence>